<dbReference type="AlphaFoldDB" id="A0A7C4MKW2"/>
<dbReference type="PANTHER" id="PTHR30633:SF0">
    <property type="entry name" value="CYTOCHROME C-552"/>
    <property type="match status" value="1"/>
</dbReference>
<comment type="caution">
    <text evidence="11">The sequence shown here is derived from an EMBL/GenBank/DDBJ whole genome shotgun (WGS) entry which is preliminary data.</text>
</comment>
<keyword evidence="6" id="KW-0732">Signal</keyword>
<evidence type="ECO:0000256" key="1">
    <source>
        <dbReference type="ARBA" id="ARBA00004196"/>
    </source>
</evidence>
<evidence type="ECO:0000256" key="4">
    <source>
        <dbReference type="ARBA" id="ARBA00022617"/>
    </source>
</evidence>
<protein>
    <recommendedName>
        <fullName evidence="3">nitrite reductase (cytochrome; ammonia-forming)</fullName>
        <ecNumber evidence="3">1.7.2.2</ecNumber>
    </recommendedName>
</protein>
<evidence type="ECO:0000256" key="10">
    <source>
        <dbReference type="ARBA" id="ARBA00049131"/>
    </source>
</evidence>
<evidence type="ECO:0000256" key="6">
    <source>
        <dbReference type="ARBA" id="ARBA00022729"/>
    </source>
</evidence>
<dbReference type="GO" id="GO:0046872">
    <property type="term" value="F:metal ion binding"/>
    <property type="evidence" value="ECO:0007669"/>
    <property type="project" value="UniProtKB-KW"/>
</dbReference>
<comment type="subcellular location">
    <subcellularLocation>
        <location evidence="1">Cell envelope</location>
    </subcellularLocation>
</comment>
<name>A0A7C4MKW2_9BACT</name>
<evidence type="ECO:0000256" key="8">
    <source>
        <dbReference type="ARBA" id="ARBA00023002"/>
    </source>
</evidence>
<reference evidence="11" key="1">
    <citation type="journal article" date="2020" name="mSystems">
        <title>Genome- and Community-Level Interaction Insights into Carbon Utilization and Element Cycling Functions of Hydrothermarchaeota in Hydrothermal Sediment.</title>
        <authorList>
            <person name="Zhou Z."/>
            <person name="Liu Y."/>
            <person name="Xu W."/>
            <person name="Pan J."/>
            <person name="Luo Z.H."/>
            <person name="Li M."/>
        </authorList>
    </citation>
    <scope>NUCLEOTIDE SEQUENCE [LARGE SCALE GENOMIC DNA]</scope>
    <source>
        <strain evidence="11">SpSt-477</strain>
    </source>
</reference>
<dbReference type="GO" id="GO:0030288">
    <property type="term" value="C:outer membrane-bounded periplasmic space"/>
    <property type="evidence" value="ECO:0007669"/>
    <property type="project" value="TreeGrafter"/>
</dbReference>
<organism evidence="11">
    <name type="scientific">Desulfatirhabdium butyrativorans</name>
    <dbReference type="NCBI Taxonomy" id="340467"/>
    <lineage>
        <taxon>Bacteria</taxon>
        <taxon>Pseudomonadati</taxon>
        <taxon>Thermodesulfobacteriota</taxon>
        <taxon>Desulfobacteria</taxon>
        <taxon>Desulfobacterales</taxon>
        <taxon>Desulfatirhabdiaceae</taxon>
        <taxon>Desulfatirhabdium</taxon>
    </lineage>
</organism>
<dbReference type="Gene3D" id="1.20.140.10">
    <property type="entry name" value="Butyryl-CoA Dehydrogenase, subunit A, domain 3"/>
    <property type="match status" value="1"/>
</dbReference>
<evidence type="ECO:0000256" key="7">
    <source>
        <dbReference type="ARBA" id="ARBA00022837"/>
    </source>
</evidence>
<evidence type="ECO:0000256" key="2">
    <source>
        <dbReference type="ARBA" id="ARBA00009288"/>
    </source>
</evidence>
<dbReference type="GO" id="GO:0042279">
    <property type="term" value="F:nitrite reductase (cytochrome, ammonia-forming) activity"/>
    <property type="evidence" value="ECO:0007669"/>
    <property type="project" value="UniProtKB-EC"/>
</dbReference>
<proteinExistence type="inferred from homology"/>
<dbReference type="InterPro" id="IPR036280">
    <property type="entry name" value="Multihaem_cyt_sf"/>
</dbReference>
<evidence type="ECO:0000256" key="3">
    <source>
        <dbReference type="ARBA" id="ARBA00011887"/>
    </source>
</evidence>
<keyword evidence="4" id="KW-0349">Heme</keyword>
<keyword evidence="9" id="KW-0408">Iron</keyword>
<keyword evidence="5" id="KW-0479">Metal-binding</keyword>
<gene>
    <name evidence="11" type="ORF">ENS29_03180</name>
</gene>
<dbReference type="EMBL" id="DSUH01000068">
    <property type="protein sequence ID" value="HGU31842.1"/>
    <property type="molecule type" value="Genomic_DNA"/>
</dbReference>
<dbReference type="PANTHER" id="PTHR30633">
    <property type="entry name" value="CYTOCHROME C-552 RESPIRATORY NITRITE REDUCTASE"/>
    <property type="match status" value="1"/>
</dbReference>
<evidence type="ECO:0000313" key="11">
    <source>
        <dbReference type="EMBL" id="HGU31842.1"/>
    </source>
</evidence>
<dbReference type="InterPro" id="IPR003321">
    <property type="entry name" value="Cyt_c552"/>
</dbReference>
<evidence type="ECO:0000256" key="9">
    <source>
        <dbReference type="ARBA" id="ARBA00023004"/>
    </source>
</evidence>
<sequence length="496" mass="55841">MKKTYIVFPVFLFMGVALVFMIPSCSPPQKAEPVKTASIPDNTYDPAVWGKVYPLEYDSYMETKNKKPPLSKYKKGFDTDGIIYDKLSEFPFMALLFNGWGFGVEYNEPRGHYFMLIDQLEIDPSRIKAGGACLTCKSPYVPQLIQEMGSHYYSDPYLDVHGRIPAEGQKLGVACINCHNNKDMALKIHQPPLKKALADMGLDHAAQPRQEMRSLVCAQCHVTYVIPKDAENKSTNVFFPWQGSRMGDIPIENIIRVIRSDPSHGEWKQAVTGFKFGFIRHPEYELYSRKSVHWMAKVSCADCHMPYMRVGASKISNHNVMSPLKDDMKACQQCHTESPSWLKDQVIAIQDRVVSLMNRAGYTCAVAAKLFEQVHQHQAEGKVFEADWYDRAKDLYTEAFYRVIFAGAENSVGFHNPSEIGRILGDAIAMAAKAEGLLRQLLAKEGISPGSDIQLEMAKYLTARGSKSLNFNPAFEFQDPFGNQDKLVSRSSMGLP</sequence>
<dbReference type="EC" id="1.7.2.2" evidence="3"/>
<comment type="similarity">
    <text evidence="2">Belongs to the cytochrome c-552 family.</text>
</comment>
<comment type="catalytic activity">
    <reaction evidence="10">
        <text>6 Fe(III)-[cytochrome c] + NH4(+) + 2 H2O = 6 Fe(II)-[cytochrome c] + nitrite + 8 H(+)</text>
        <dbReference type="Rhea" id="RHEA:13089"/>
        <dbReference type="Rhea" id="RHEA-COMP:10350"/>
        <dbReference type="Rhea" id="RHEA-COMP:14399"/>
        <dbReference type="ChEBI" id="CHEBI:15377"/>
        <dbReference type="ChEBI" id="CHEBI:15378"/>
        <dbReference type="ChEBI" id="CHEBI:16301"/>
        <dbReference type="ChEBI" id="CHEBI:28938"/>
        <dbReference type="ChEBI" id="CHEBI:29033"/>
        <dbReference type="ChEBI" id="CHEBI:29034"/>
        <dbReference type="EC" id="1.7.2.2"/>
    </reaction>
</comment>
<dbReference type="Gene3D" id="1.10.1130.10">
    <property type="entry name" value="Flavocytochrome C3, Chain A"/>
    <property type="match status" value="1"/>
</dbReference>
<keyword evidence="7" id="KW-0106">Calcium</keyword>
<accession>A0A7C4MKW2</accession>
<evidence type="ECO:0000256" key="5">
    <source>
        <dbReference type="ARBA" id="ARBA00022723"/>
    </source>
</evidence>
<dbReference type="GO" id="GO:0019645">
    <property type="term" value="P:anaerobic electron transport chain"/>
    <property type="evidence" value="ECO:0007669"/>
    <property type="project" value="TreeGrafter"/>
</dbReference>
<dbReference type="PIRSF" id="PIRSF000243">
    <property type="entry name" value="Cyt_c552"/>
    <property type="match status" value="1"/>
</dbReference>
<dbReference type="GO" id="GO:0020037">
    <property type="term" value="F:heme binding"/>
    <property type="evidence" value="ECO:0007669"/>
    <property type="project" value="TreeGrafter"/>
</dbReference>
<dbReference type="SUPFAM" id="SSF48695">
    <property type="entry name" value="Multiheme cytochromes"/>
    <property type="match status" value="1"/>
</dbReference>
<keyword evidence="8" id="KW-0560">Oxidoreductase</keyword>
<dbReference type="CDD" id="cd00548">
    <property type="entry name" value="NrfA-like"/>
    <property type="match status" value="1"/>
</dbReference>
<dbReference type="Pfam" id="PF02335">
    <property type="entry name" value="Cytochrom_C552"/>
    <property type="match status" value="1"/>
</dbReference>